<keyword evidence="2" id="KW-0238">DNA-binding</keyword>
<dbReference type="GO" id="GO:0000156">
    <property type="term" value="F:phosphorelay response regulator activity"/>
    <property type="evidence" value="ECO:0007669"/>
    <property type="project" value="InterPro"/>
</dbReference>
<reference evidence="3" key="1">
    <citation type="submission" date="2016-10" db="EMBL/GenBank/DDBJ databases">
        <authorList>
            <person name="Varghese N."/>
            <person name="Submissions S."/>
        </authorList>
    </citation>
    <scope>NUCLEOTIDE SEQUENCE [LARGE SCALE GENOMIC DNA]</scope>
    <source>
        <strain evidence="3">DSM 4771</strain>
    </source>
</reference>
<dbReference type="SMART" id="SM00850">
    <property type="entry name" value="LytTR"/>
    <property type="match status" value="1"/>
</dbReference>
<dbReference type="PANTHER" id="PTHR37299:SF4">
    <property type="entry name" value="TRANSCRIPTIONAL REGULATOR"/>
    <property type="match status" value="1"/>
</dbReference>
<sequence>MKINVEIDEELERLEVLIRAKEWDDEVNRLMDRLKEKRRSYFSGTNGETRHVFKPEEILYLYTEDKTVLARTEDGRYRMKERLYELEEELPEEQFVRLSKSAIANLDALQKFEASFNGTLCVYFRNGEKEYVSRRYVSDIKQKIEGKG</sequence>
<dbReference type="InterPro" id="IPR046947">
    <property type="entry name" value="LytR-like"/>
</dbReference>
<evidence type="ECO:0000259" key="1">
    <source>
        <dbReference type="PROSITE" id="PS50930"/>
    </source>
</evidence>
<proteinExistence type="predicted"/>
<dbReference type="Pfam" id="PF04397">
    <property type="entry name" value="LytTR"/>
    <property type="match status" value="1"/>
</dbReference>
<organism evidence="2 3">
    <name type="scientific">Salimicrobium halophilum</name>
    <dbReference type="NCBI Taxonomy" id="86666"/>
    <lineage>
        <taxon>Bacteria</taxon>
        <taxon>Bacillati</taxon>
        <taxon>Bacillota</taxon>
        <taxon>Bacilli</taxon>
        <taxon>Bacillales</taxon>
        <taxon>Bacillaceae</taxon>
        <taxon>Salimicrobium</taxon>
    </lineage>
</organism>
<dbReference type="GO" id="GO:0003677">
    <property type="term" value="F:DNA binding"/>
    <property type="evidence" value="ECO:0007669"/>
    <property type="project" value="UniProtKB-KW"/>
</dbReference>
<dbReference type="Gene3D" id="2.40.50.1020">
    <property type="entry name" value="LytTr DNA-binding domain"/>
    <property type="match status" value="1"/>
</dbReference>
<protein>
    <submittedName>
        <fullName evidence="2">LytTr DNA-binding domain-containing protein</fullName>
    </submittedName>
</protein>
<dbReference type="OrthoDB" id="9808614at2"/>
<dbReference type="EMBL" id="FNEV01000002">
    <property type="protein sequence ID" value="SDJ16555.1"/>
    <property type="molecule type" value="Genomic_DNA"/>
</dbReference>
<evidence type="ECO:0000313" key="2">
    <source>
        <dbReference type="EMBL" id="SDJ16555.1"/>
    </source>
</evidence>
<name>A0A1G8RJ56_9BACI</name>
<accession>A0A1G8RJ56</accession>
<dbReference type="RefSeq" id="WP_093192733.1">
    <property type="nucleotide sequence ID" value="NZ_FNEV01000002.1"/>
</dbReference>
<dbReference type="PANTHER" id="PTHR37299">
    <property type="entry name" value="TRANSCRIPTIONAL REGULATOR-RELATED"/>
    <property type="match status" value="1"/>
</dbReference>
<dbReference type="STRING" id="86666.SAMN04490247_1044"/>
<keyword evidence="3" id="KW-1185">Reference proteome</keyword>
<dbReference type="InterPro" id="IPR007492">
    <property type="entry name" value="LytTR_DNA-bd_dom"/>
</dbReference>
<dbReference type="AlphaFoldDB" id="A0A1G8RJ56"/>
<feature type="domain" description="HTH LytTR-type" evidence="1">
    <location>
        <begin position="42"/>
        <end position="146"/>
    </location>
</feature>
<dbReference type="Proteomes" id="UP000199225">
    <property type="component" value="Unassembled WGS sequence"/>
</dbReference>
<dbReference type="PROSITE" id="PS50930">
    <property type="entry name" value="HTH_LYTTR"/>
    <property type="match status" value="1"/>
</dbReference>
<gene>
    <name evidence="2" type="ORF">SAMN04490247_1044</name>
</gene>
<evidence type="ECO:0000313" key="3">
    <source>
        <dbReference type="Proteomes" id="UP000199225"/>
    </source>
</evidence>